<organism evidence="1 2">
    <name type="scientific">Calycina marina</name>
    <dbReference type="NCBI Taxonomy" id="1763456"/>
    <lineage>
        <taxon>Eukaryota</taxon>
        <taxon>Fungi</taxon>
        <taxon>Dikarya</taxon>
        <taxon>Ascomycota</taxon>
        <taxon>Pezizomycotina</taxon>
        <taxon>Leotiomycetes</taxon>
        <taxon>Helotiales</taxon>
        <taxon>Pezizellaceae</taxon>
        <taxon>Calycina</taxon>
    </lineage>
</organism>
<dbReference type="Gene3D" id="3.40.630.30">
    <property type="match status" value="1"/>
</dbReference>
<dbReference type="Proteomes" id="UP000887226">
    <property type="component" value="Unassembled WGS sequence"/>
</dbReference>
<accession>A0A9P7Z1H9</accession>
<dbReference type="AlphaFoldDB" id="A0A9P7Z1H9"/>
<evidence type="ECO:0008006" key="3">
    <source>
        <dbReference type="Google" id="ProtNLM"/>
    </source>
</evidence>
<comment type="caution">
    <text evidence="1">The sequence shown here is derived from an EMBL/GenBank/DDBJ whole genome shotgun (WGS) entry which is preliminary data.</text>
</comment>
<evidence type="ECO:0000313" key="1">
    <source>
        <dbReference type="EMBL" id="KAG9243848.1"/>
    </source>
</evidence>
<name>A0A9P7Z1H9_9HELO</name>
<dbReference type="EMBL" id="MU253947">
    <property type="protein sequence ID" value="KAG9243848.1"/>
    <property type="molecule type" value="Genomic_DNA"/>
</dbReference>
<gene>
    <name evidence="1" type="ORF">BJ878DRAFT_542866</name>
</gene>
<protein>
    <recommendedName>
        <fullName evidence="3">N-acetyltransferase</fullName>
    </recommendedName>
</protein>
<evidence type="ECO:0000313" key="2">
    <source>
        <dbReference type="Proteomes" id="UP000887226"/>
    </source>
</evidence>
<sequence>MILVPEDFIVPTSLKEEKFRLEPLTGSHNEEDYAAWQSSIEHIHATPGFSGKEWPMKELPLETNLEELNEHHDDFKSRKGFTYTVLSTSTGKVIGCVYLYEAKREGYDVDLKSWVSADYAELDKSLHEAVLSWLKTEWPFKSVDYATR</sequence>
<keyword evidence="2" id="KW-1185">Reference proteome</keyword>
<dbReference type="OrthoDB" id="3450152at2759"/>
<proteinExistence type="predicted"/>
<dbReference type="InterPro" id="IPR016181">
    <property type="entry name" value="Acyl_CoA_acyltransferase"/>
</dbReference>
<reference evidence="1" key="1">
    <citation type="journal article" date="2021" name="IMA Fungus">
        <title>Genomic characterization of three marine fungi, including Emericellopsis atlantica sp. nov. with signatures of a generalist lifestyle and marine biomass degradation.</title>
        <authorList>
            <person name="Hagestad O.C."/>
            <person name="Hou L."/>
            <person name="Andersen J.H."/>
            <person name="Hansen E.H."/>
            <person name="Altermark B."/>
            <person name="Li C."/>
            <person name="Kuhnert E."/>
            <person name="Cox R.J."/>
            <person name="Crous P.W."/>
            <person name="Spatafora J.W."/>
            <person name="Lail K."/>
            <person name="Amirebrahimi M."/>
            <person name="Lipzen A."/>
            <person name="Pangilinan J."/>
            <person name="Andreopoulos W."/>
            <person name="Hayes R.D."/>
            <person name="Ng V."/>
            <person name="Grigoriev I.V."/>
            <person name="Jackson S.A."/>
            <person name="Sutton T.D.S."/>
            <person name="Dobson A.D.W."/>
            <person name="Rama T."/>
        </authorList>
    </citation>
    <scope>NUCLEOTIDE SEQUENCE</scope>
    <source>
        <strain evidence="1">TRa3180A</strain>
    </source>
</reference>
<dbReference type="SUPFAM" id="SSF55729">
    <property type="entry name" value="Acyl-CoA N-acyltransferases (Nat)"/>
    <property type="match status" value="1"/>
</dbReference>